<feature type="binding site" evidence="11">
    <location>
        <position position="764"/>
    </location>
    <ligand>
        <name>Zn(2+)</name>
        <dbReference type="ChEBI" id="CHEBI:29105"/>
    </ligand>
</feature>
<feature type="region of interest" description="Disordered" evidence="12">
    <location>
        <begin position="334"/>
        <end position="400"/>
    </location>
</feature>
<keyword evidence="3" id="KW-0677">Repeat</keyword>
<dbReference type="EMBL" id="AXCM01003268">
    <property type="status" value="NOT_ANNOTATED_CDS"/>
    <property type="molecule type" value="Genomic_DNA"/>
</dbReference>
<dbReference type="InterPro" id="IPR013087">
    <property type="entry name" value="Znf_C2H2_type"/>
</dbReference>
<dbReference type="FunFam" id="3.30.160.60:FF:003520">
    <property type="entry name" value="Zinc finger protein 234-like Protein"/>
    <property type="match status" value="1"/>
</dbReference>
<evidence type="ECO:0000256" key="8">
    <source>
        <dbReference type="ARBA" id="ARBA00023163"/>
    </source>
</evidence>
<keyword evidence="2 11" id="KW-0479">Metal-binding</keyword>
<feature type="region of interest" description="Disordered" evidence="12">
    <location>
        <begin position="278"/>
        <end position="301"/>
    </location>
</feature>
<feature type="region of interest" description="Disordered" evidence="12">
    <location>
        <begin position="416"/>
        <end position="451"/>
    </location>
</feature>
<sequence>MTQEEVLLPPNRFETCCRLCLSEDELSSSLFPALTQPEGTSDAGHHSLRTEHRLIEMILECTSIQITLEEDYPAKVCKKCVETLDKFYQYRRRCLANDQILRLERQRTGGQRKNNNNNNNEDEGTPLPPSSPQRPSVHRSPSSGESSHQQQPSVMVVPAIRIKSEPLPLDQRRVSGGEEKEDTPTVEPELTSNADGGMSSILRSILLQTRDSTTSRSSPNMEPESPRQTPHLLPIHPPPSFPGTDPVRQCNEEEPPEEDAEEKDVKPSLLQQMLLQQQCTSPANRSPVKLSDTNATAASGSDASLAGIAATNTSTASNTTTTTTSSLLKRMLLDGSGSNAGQEQTTPQPPASVSPLEGTSCLQQRSHRTKLEPPSATNTPSPPSSVHRTKDDVPSNETPLASQLRSILLQHRSTTWARTGSMSDVSPEPPSHQPQGSDTDQNAPIANIEKPEVSYVRSLFLRNDSDSESEPPPVDDQREMLLYAMFHELRARQQQQQQHQHQQQSQSGFSTDSDDDSDDVPQDYRMPSVRRRSTDSVESRSKRRRMEYPCLLCGRTFAGRTKLVLHMRTHMMLDGATDGAGSGLNVVPSARTPTMVVASGALLPNGASDMMEDVTAGRLVPAQQHHTRNDDTFGEGIGNEDEIDALERRSYACYICGADQNNLHQLKEHLLAAHQDRIRSRGRTRERQKASIACEICQRQFRSQFAYGEHMRTHTGERPFPCDQCDKRFPRRFQLLGHLYNVHKQSWVADESKANAQDFFCRLCAAEGIVIHPLFPPGDNDPKDELVRMIEVLTSVHLAQTDDAGAVICDKCLQMLDLFCKFREECLRQDVLIRTRRTLLAEELERQRQQQLLFEQQQPAPPTVEVKLENDDDDDGVTHDALPIIAEVPEEIVCTPTPQFACKEESDGPEEMQQILVTLEPVPFAAVVTPPLLHQQYGVIGTSVNDSSFTLSGPTLISSTEALGISVPSIQMSPDGTGNGEVDKTSPVPAHRRKGKMKPNFKKPPPGCEQCQQSFATYYEYDQHMNQHHAWDKTSRCSLACDPCQMRFTKSYNMKRHMYEVHGEVPQGLTVIPCEHCGERFLRGNILERHIAKVHRNKNKLKACAIKTT</sequence>
<dbReference type="Pfam" id="PF07776">
    <property type="entry name" value="zf-AD"/>
    <property type="match status" value="2"/>
</dbReference>
<dbReference type="EnsemblMetazoa" id="ACUA025604-RA">
    <property type="protein sequence ID" value="ACUA025604-PA"/>
    <property type="gene ID" value="ACUA025604"/>
</dbReference>
<feature type="binding site" evidence="11">
    <location>
        <position position="80"/>
    </location>
    <ligand>
        <name>Zn(2+)</name>
        <dbReference type="ChEBI" id="CHEBI:29105"/>
    </ligand>
</feature>
<feature type="binding site" evidence="11">
    <location>
        <position position="17"/>
    </location>
    <ligand>
        <name>Zn(2+)</name>
        <dbReference type="ChEBI" id="CHEBI:29105"/>
    </ligand>
</feature>
<evidence type="ECO:0000256" key="12">
    <source>
        <dbReference type="SAM" id="MobiDB-lite"/>
    </source>
</evidence>
<organism evidence="15 16">
    <name type="scientific">Anopheles culicifacies</name>
    <dbReference type="NCBI Taxonomy" id="139723"/>
    <lineage>
        <taxon>Eukaryota</taxon>
        <taxon>Metazoa</taxon>
        <taxon>Ecdysozoa</taxon>
        <taxon>Arthropoda</taxon>
        <taxon>Hexapoda</taxon>
        <taxon>Insecta</taxon>
        <taxon>Pterygota</taxon>
        <taxon>Neoptera</taxon>
        <taxon>Endopterygota</taxon>
        <taxon>Diptera</taxon>
        <taxon>Nematocera</taxon>
        <taxon>Culicoidea</taxon>
        <taxon>Culicidae</taxon>
        <taxon>Anophelinae</taxon>
        <taxon>Anopheles</taxon>
        <taxon>culicifacies species complex</taxon>
    </lineage>
</organism>
<feature type="compositionally biased region" description="Polar residues" evidence="12">
    <location>
        <begin position="433"/>
        <end position="444"/>
    </location>
</feature>
<evidence type="ECO:0000256" key="7">
    <source>
        <dbReference type="ARBA" id="ARBA00023125"/>
    </source>
</evidence>
<feature type="compositionally biased region" description="Polar residues" evidence="12">
    <location>
        <begin position="336"/>
        <end position="346"/>
    </location>
</feature>
<evidence type="ECO:0000256" key="3">
    <source>
        <dbReference type="ARBA" id="ARBA00022737"/>
    </source>
</evidence>
<dbReference type="Proteomes" id="UP000075883">
    <property type="component" value="Unassembled WGS sequence"/>
</dbReference>
<dbReference type="GO" id="GO:0003677">
    <property type="term" value="F:DNA binding"/>
    <property type="evidence" value="ECO:0007669"/>
    <property type="project" value="UniProtKB-KW"/>
</dbReference>
<feature type="domain" description="ZAD" evidence="14">
    <location>
        <begin position="759"/>
        <end position="836"/>
    </location>
</feature>
<dbReference type="GO" id="GO:0005634">
    <property type="term" value="C:nucleus"/>
    <property type="evidence" value="ECO:0007669"/>
    <property type="project" value="UniProtKB-SubCell"/>
</dbReference>
<feature type="region of interest" description="Disordered" evidence="12">
    <location>
        <begin position="209"/>
        <end position="266"/>
    </location>
</feature>
<evidence type="ECO:0000256" key="5">
    <source>
        <dbReference type="ARBA" id="ARBA00022833"/>
    </source>
</evidence>
<dbReference type="FunFam" id="3.30.160.60:FF:002681">
    <property type="entry name" value="Zinc finger protein 568-like Protein"/>
    <property type="match status" value="1"/>
</dbReference>
<dbReference type="AlphaFoldDB" id="A0A182MT19"/>
<evidence type="ECO:0000256" key="11">
    <source>
        <dbReference type="PROSITE-ProRule" id="PRU01263"/>
    </source>
</evidence>
<reference evidence="16" key="1">
    <citation type="submission" date="2013-09" db="EMBL/GenBank/DDBJ databases">
        <title>The Genome Sequence of Anopheles culicifacies species A.</title>
        <authorList>
            <consortium name="The Broad Institute Genomics Platform"/>
            <person name="Neafsey D.E."/>
            <person name="Besansky N."/>
            <person name="Howell P."/>
            <person name="Walton C."/>
            <person name="Young S.K."/>
            <person name="Zeng Q."/>
            <person name="Gargeya S."/>
            <person name="Fitzgerald M."/>
            <person name="Haas B."/>
            <person name="Abouelleil A."/>
            <person name="Allen A.W."/>
            <person name="Alvarado L."/>
            <person name="Arachchi H.M."/>
            <person name="Berlin A.M."/>
            <person name="Chapman S.B."/>
            <person name="Gainer-Dewar J."/>
            <person name="Goldberg J."/>
            <person name="Griggs A."/>
            <person name="Gujja S."/>
            <person name="Hansen M."/>
            <person name="Howarth C."/>
            <person name="Imamovic A."/>
            <person name="Ireland A."/>
            <person name="Larimer J."/>
            <person name="McCowan C."/>
            <person name="Murphy C."/>
            <person name="Pearson M."/>
            <person name="Poon T.W."/>
            <person name="Priest M."/>
            <person name="Roberts A."/>
            <person name="Saif S."/>
            <person name="Shea T."/>
            <person name="Sisk P."/>
            <person name="Sykes S."/>
            <person name="Wortman J."/>
            <person name="Nusbaum C."/>
            <person name="Birren B."/>
        </authorList>
    </citation>
    <scope>NUCLEOTIDE SEQUENCE [LARGE SCALE GENOMIC DNA]</scope>
    <source>
        <strain evidence="16">A-37</strain>
    </source>
</reference>
<feature type="region of interest" description="Disordered" evidence="12">
    <location>
        <begin position="105"/>
        <end position="197"/>
    </location>
</feature>
<evidence type="ECO:0000256" key="6">
    <source>
        <dbReference type="ARBA" id="ARBA00023015"/>
    </source>
</evidence>
<feature type="compositionally biased region" description="Polar residues" evidence="12">
    <location>
        <begin position="209"/>
        <end position="220"/>
    </location>
</feature>
<dbReference type="GO" id="GO:0008270">
    <property type="term" value="F:zinc ion binding"/>
    <property type="evidence" value="ECO:0007669"/>
    <property type="project" value="UniProtKB-UniRule"/>
</dbReference>
<dbReference type="SUPFAM" id="SSF57667">
    <property type="entry name" value="beta-beta-alpha zinc fingers"/>
    <property type="match status" value="3"/>
</dbReference>
<dbReference type="GO" id="GO:0010468">
    <property type="term" value="P:regulation of gene expression"/>
    <property type="evidence" value="ECO:0007669"/>
    <property type="project" value="TreeGrafter"/>
</dbReference>
<feature type="domain" description="C2H2-type" evidence="13">
    <location>
        <begin position="720"/>
        <end position="743"/>
    </location>
</feature>
<comment type="subcellular location">
    <subcellularLocation>
        <location evidence="1">Nucleus</location>
    </subcellularLocation>
</comment>
<dbReference type="PANTHER" id="PTHR16515">
    <property type="entry name" value="PR DOMAIN ZINC FINGER PROTEIN"/>
    <property type="match status" value="1"/>
</dbReference>
<evidence type="ECO:0000259" key="14">
    <source>
        <dbReference type="PROSITE" id="PS51915"/>
    </source>
</evidence>
<dbReference type="Pfam" id="PF13894">
    <property type="entry name" value="zf-C2H2_4"/>
    <property type="match status" value="1"/>
</dbReference>
<keyword evidence="9" id="KW-0539">Nucleus</keyword>
<dbReference type="SMART" id="SM00355">
    <property type="entry name" value="ZnF_C2H2"/>
    <property type="match status" value="7"/>
</dbReference>
<dbReference type="InterPro" id="IPR036236">
    <property type="entry name" value="Znf_C2H2_sf"/>
</dbReference>
<evidence type="ECO:0000256" key="9">
    <source>
        <dbReference type="ARBA" id="ARBA00023242"/>
    </source>
</evidence>
<evidence type="ECO:0000259" key="13">
    <source>
        <dbReference type="PROSITE" id="PS50157"/>
    </source>
</evidence>
<feature type="compositionally biased region" description="Polar residues" evidence="12">
    <location>
        <begin position="139"/>
        <end position="153"/>
    </location>
</feature>
<protein>
    <submittedName>
        <fullName evidence="15">Uncharacterized protein</fullName>
    </submittedName>
</protein>
<evidence type="ECO:0000256" key="1">
    <source>
        <dbReference type="ARBA" id="ARBA00004123"/>
    </source>
</evidence>
<feature type="domain" description="C2H2-type" evidence="13">
    <location>
        <begin position="1072"/>
        <end position="1100"/>
    </location>
</feature>
<feature type="region of interest" description="Disordered" evidence="12">
    <location>
        <begin position="491"/>
        <end position="543"/>
    </location>
</feature>
<evidence type="ECO:0000313" key="15">
    <source>
        <dbReference type="EnsemblMetazoa" id="ACUA025604-PA"/>
    </source>
</evidence>
<dbReference type="InterPro" id="IPR012934">
    <property type="entry name" value="Znf_AD"/>
</dbReference>
<keyword evidence="6" id="KW-0805">Transcription regulation</keyword>
<accession>A0A182MT19</accession>
<dbReference type="PROSITE" id="PS00028">
    <property type="entry name" value="ZINC_FINGER_C2H2_1"/>
    <property type="match status" value="6"/>
</dbReference>
<feature type="compositionally biased region" description="Basic residues" evidence="12">
    <location>
        <begin position="990"/>
        <end position="1001"/>
    </location>
</feature>
<dbReference type="Gene3D" id="3.40.1800.20">
    <property type="match status" value="2"/>
</dbReference>
<feature type="binding site" evidence="11">
    <location>
        <position position="20"/>
    </location>
    <ligand>
        <name>Zn(2+)</name>
        <dbReference type="ChEBI" id="CHEBI:29105"/>
    </ligand>
</feature>
<dbReference type="STRING" id="139723.A0A182MT19"/>
<feature type="binding site" evidence="11">
    <location>
        <position position="77"/>
    </location>
    <ligand>
        <name>Zn(2+)</name>
        <dbReference type="ChEBI" id="CHEBI:29105"/>
    </ligand>
</feature>
<proteinExistence type="predicted"/>
<feature type="binding site" evidence="11">
    <location>
        <position position="812"/>
    </location>
    <ligand>
        <name>Zn(2+)</name>
        <dbReference type="ChEBI" id="CHEBI:29105"/>
    </ligand>
</feature>
<feature type="domain" description="C2H2-type" evidence="13">
    <location>
        <begin position="548"/>
        <end position="570"/>
    </location>
</feature>
<feature type="binding site" evidence="11">
    <location>
        <position position="761"/>
    </location>
    <ligand>
        <name>Zn(2+)</name>
        <dbReference type="ChEBI" id="CHEBI:29105"/>
    </ligand>
</feature>
<feature type="domain" description="C2H2-type" evidence="13">
    <location>
        <begin position="692"/>
        <end position="719"/>
    </location>
</feature>
<keyword evidence="16" id="KW-1185">Reference proteome</keyword>
<evidence type="ECO:0000256" key="4">
    <source>
        <dbReference type="ARBA" id="ARBA00022771"/>
    </source>
</evidence>
<feature type="compositionally biased region" description="Acidic residues" evidence="12">
    <location>
        <begin position="252"/>
        <end position="262"/>
    </location>
</feature>
<reference evidence="15" key="2">
    <citation type="submission" date="2020-05" db="UniProtKB">
        <authorList>
            <consortium name="EnsemblMetazoa"/>
        </authorList>
    </citation>
    <scope>IDENTIFICATION</scope>
    <source>
        <strain evidence="15">A-37</strain>
    </source>
</reference>
<evidence type="ECO:0000313" key="16">
    <source>
        <dbReference type="Proteomes" id="UP000075883"/>
    </source>
</evidence>
<dbReference type="Gene3D" id="3.30.160.60">
    <property type="entry name" value="Classic Zinc Finger"/>
    <property type="match status" value="4"/>
</dbReference>
<dbReference type="SMART" id="SM00868">
    <property type="entry name" value="zf-AD"/>
    <property type="match status" value="2"/>
</dbReference>
<feature type="binding site" evidence="11">
    <location>
        <position position="809"/>
    </location>
    <ligand>
        <name>Zn(2+)</name>
        <dbReference type="ChEBI" id="CHEBI:29105"/>
    </ligand>
</feature>
<feature type="region of interest" description="Disordered" evidence="12">
    <location>
        <begin position="971"/>
        <end position="1007"/>
    </location>
</feature>
<dbReference type="PROSITE" id="PS51915">
    <property type="entry name" value="ZAD"/>
    <property type="match status" value="2"/>
</dbReference>
<dbReference type="PROSITE" id="PS50157">
    <property type="entry name" value="ZINC_FINGER_C2H2_2"/>
    <property type="match status" value="5"/>
</dbReference>
<feature type="compositionally biased region" description="Acidic residues" evidence="12">
    <location>
        <begin position="512"/>
        <end position="521"/>
    </location>
</feature>
<evidence type="ECO:0000256" key="10">
    <source>
        <dbReference type="PROSITE-ProRule" id="PRU00042"/>
    </source>
</evidence>
<name>A0A182MT19_9DIPT</name>
<feature type="compositionally biased region" description="Polar residues" evidence="12">
    <location>
        <begin position="291"/>
        <end position="301"/>
    </location>
</feature>
<dbReference type="VEuPathDB" id="VectorBase:ACUA025604"/>
<feature type="domain" description="ZAD" evidence="14">
    <location>
        <begin position="15"/>
        <end position="104"/>
    </location>
</feature>
<dbReference type="Pfam" id="PF00096">
    <property type="entry name" value="zf-C2H2"/>
    <property type="match status" value="2"/>
</dbReference>
<dbReference type="InterPro" id="IPR050331">
    <property type="entry name" value="Zinc_finger"/>
</dbReference>
<keyword evidence="7" id="KW-0238">DNA-binding</keyword>
<keyword evidence="5 11" id="KW-0862">Zinc</keyword>
<feature type="compositionally biased region" description="Low complexity" evidence="12">
    <location>
        <begin position="493"/>
        <end position="511"/>
    </location>
</feature>
<evidence type="ECO:0000256" key="2">
    <source>
        <dbReference type="ARBA" id="ARBA00022723"/>
    </source>
</evidence>
<dbReference type="SUPFAM" id="SSF57716">
    <property type="entry name" value="Glucocorticoid receptor-like (DNA-binding domain)"/>
    <property type="match status" value="2"/>
</dbReference>
<keyword evidence="8" id="KW-0804">Transcription</keyword>
<dbReference type="PANTHER" id="PTHR16515:SF49">
    <property type="entry name" value="GASTRULA ZINC FINGER PROTEIN XLCGF49.1-LIKE-RELATED"/>
    <property type="match status" value="1"/>
</dbReference>
<feature type="domain" description="C2H2-type" evidence="13">
    <location>
        <begin position="1039"/>
        <end position="1062"/>
    </location>
</feature>
<keyword evidence="4 10" id="KW-0863">Zinc-finger</keyword>